<keyword evidence="3" id="KW-1185">Reference proteome</keyword>
<organism evidence="2 3">
    <name type="scientific">Brachionus calyciflorus</name>
    <dbReference type="NCBI Taxonomy" id="104777"/>
    <lineage>
        <taxon>Eukaryota</taxon>
        <taxon>Metazoa</taxon>
        <taxon>Spiralia</taxon>
        <taxon>Gnathifera</taxon>
        <taxon>Rotifera</taxon>
        <taxon>Eurotatoria</taxon>
        <taxon>Monogononta</taxon>
        <taxon>Pseudotrocha</taxon>
        <taxon>Ploima</taxon>
        <taxon>Brachionidae</taxon>
        <taxon>Brachionus</taxon>
    </lineage>
</organism>
<feature type="transmembrane region" description="Helical" evidence="1">
    <location>
        <begin position="16"/>
        <end position="36"/>
    </location>
</feature>
<evidence type="ECO:0000313" key="3">
    <source>
        <dbReference type="Proteomes" id="UP000663879"/>
    </source>
</evidence>
<protein>
    <recommendedName>
        <fullName evidence="4">MARVEL domain-containing protein</fullName>
    </recommendedName>
</protein>
<dbReference type="AlphaFoldDB" id="A0A814EF66"/>
<evidence type="ECO:0000313" key="2">
    <source>
        <dbReference type="EMBL" id="CAF0967148.1"/>
    </source>
</evidence>
<evidence type="ECO:0000256" key="1">
    <source>
        <dbReference type="SAM" id="Phobius"/>
    </source>
</evidence>
<keyword evidence="1" id="KW-0812">Transmembrane</keyword>
<feature type="transmembrane region" description="Helical" evidence="1">
    <location>
        <begin position="48"/>
        <end position="72"/>
    </location>
</feature>
<dbReference type="EMBL" id="CAJNOC010003088">
    <property type="protein sequence ID" value="CAF0967148.1"/>
    <property type="molecule type" value="Genomic_DNA"/>
</dbReference>
<comment type="caution">
    <text evidence="2">The sequence shown here is derived from an EMBL/GenBank/DDBJ whole genome shotgun (WGS) entry which is preliminary data.</text>
</comment>
<feature type="transmembrane region" description="Helical" evidence="1">
    <location>
        <begin position="92"/>
        <end position="114"/>
    </location>
</feature>
<accession>A0A814EF66</accession>
<keyword evidence="1" id="KW-0472">Membrane</keyword>
<sequence length="116" mass="12842">MSESKIDKSYVSSTRGILRIGIILCQLAGLIAVILIVKEKSFEPEFDFVYPVIGFDVLWSIAMIIISSICAWRESQLRPLIGYNTIYNHGSFGAAAAFGLLSAILYAVDAVFQYKN</sequence>
<reference evidence="2" key="1">
    <citation type="submission" date="2021-02" db="EMBL/GenBank/DDBJ databases">
        <authorList>
            <person name="Nowell W R."/>
        </authorList>
    </citation>
    <scope>NUCLEOTIDE SEQUENCE</scope>
    <source>
        <strain evidence="2">Ploen Becks lab</strain>
    </source>
</reference>
<name>A0A814EF66_9BILA</name>
<proteinExistence type="predicted"/>
<keyword evidence="1" id="KW-1133">Transmembrane helix</keyword>
<gene>
    <name evidence="2" type="ORF">OXX778_LOCUS14724</name>
</gene>
<evidence type="ECO:0008006" key="4">
    <source>
        <dbReference type="Google" id="ProtNLM"/>
    </source>
</evidence>
<dbReference type="Proteomes" id="UP000663879">
    <property type="component" value="Unassembled WGS sequence"/>
</dbReference>